<dbReference type="AlphaFoldDB" id="A0A5J4LKJ3"/>
<reference evidence="2 3" key="1">
    <citation type="submission" date="2019-10" db="EMBL/GenBank/DDBJ databases">
        <title>Whole genome shotgun sequence of Streptomyces angustmyceticus NBRC 3934.</title>
        <authorList>
            <person name="Hosoyama A."/>
            <person name="Ichikawa N."/>
            <person name="Kimura A."/>
            <person name="Kitahashi Y."/>
            <person name="Komaki H."/>
            <person name="Uohara A."/>
        </authorList>
    </citation>
    <scope>NUCLEOTIDE SEQUENCE [LARGE SCALE GENOMIC DNA]</scope>
    <source>
        <strain evidence="2 3">NBRC 3934</strain>
    </source>
</reference>
<feature type="region of interest" description="Disordered" evidence="1">
    <location>
        <begin position="19"/>
        <end position="144"/>
    </location>
</feature>
<proteinExistence type="predicted"/>
<name>A0A5J4LKJ3_9ACTN</name>
<feature type="compositionally biased region" description="Polar residues" evidence="1">
    <location>
        <begin position="135"/>
        <end position="144"/>
    </location>
</feature>
<evidence type="ECO:0000313" key="2">
    <source>
        <dbReference type="EMBL" id="GES31168.1"/>
    </source>
</evidence>
<gene>
    <name evidence="2" type="ORF">San01_36550</name>
</gene>
<sequence>MPCPWRRRGEEAADVHVRDGYGYGGTAAHVVGRRGCPVPRPQDRSERRVDFCTYQMRPRRGGTSRPKAGGGVPGVPSGPPPTANGRKRPPPPAEAIPLGPHWQASPAGRRPRGTPPAPTARYQTHSAHTPHRHTPTTSLSTADM</sequence>
<evidence type="ECO:0000256" key="1">
    <source>
        <dbReference type="SAM" id="MobiDB-lite"/>
    </source>
</evidence>
<accession>A0A5J4LKJ3</accession>
<feature type="compositionally biased region" description="Basic and acidic residues" evidence="1">
    <location>
        <begin position="41"/>
        <end position="50"/>
    </location>
</feature>
<keyword evidence="3" id="KW-1185">Reference proteome</keyword>
<evidence type="ECO:0000313" key="3">
    <source>
        <dbReference type="Proteomes" id="UP000325598"/>
    </source>
</evidence>
<dbReference type="EMBL" id="BLAG01000010">
    <property type="protein sequence ID" value="GES31168.1"/>
    <property type="molecule type" value="Genomic_DNA"/>
</dbReference>
<comment type="caution">
    <text evidence="2">The sequence shown here is derived from an EMBL/GenBank/DDBJ whole genome shotgun (WGS) entry which is preliminary data.</text>
</comment>
<dbReference type="Proteomes" id="UP000325598">
    <property type="component" value="Unassembled WGS sequence"/>
</dbReference>
<protein>
    <submittedName>
        <fullName evidence="2">Uncharacterized protein</fullName>
    </submittedName>
</protein>
<organism evidence="2 3">
    <name type="scientific">Streptomyces angustmyceticus</name>
    <dbReference type="NCBI Taxonomy" id="285578"/>
    <lineage>
        <taxon>Bacteria</taxon>
        <taxon>Bacillati</taxon>
        <taxon>Actinomycetota</taxon>
        <taxon>Actinomycetes</taxon>
        <taxon>Kitasatosporales</taxon>
        <taxon>Streptomycetaceae</taxon>
        <taxon>Streptomyces</taxon>
    </lineage>
</organism>